<comment type="caution">
    <text evidence="2">The sequence shown here is derived from an EMBL/GenBank/DDBJ whole genome shotgun (WGS) entry which is preliminary data.</text>
</comment>
<evidence type="ECO:0000256" key="1">
    <source>
        <dbReference type="SAM" id="Phobius"/>
    </source>
</evidence>
<sequence>MDPYNCFIRSYVCVSHRSHGYMCVVAVHISLTFDLLAVVKDQKTRCEKHPHGLWYYPGLVNLLKLLGFCGFRSAR</sequence>
<keyword evidence="3" id="KW-1185">Reference proteome</keyword>
<gene>
    <name evidence="2" type="ORF">CROQUDRAFT_224263</name>
</gene>
<keyword evidence="1" id="KW-0812">Transmembrane</keyword>
<keyword evidence="1" id="KW-1133">Transmembrane helix</keyword>
<keyword evidence="1" id="KW-0472">Membrane</keyword>
<reference evidence="2" key="1">
    <citation type="submission" date="2013-11" db="EMBL/GenBank/DDBJ databases">
        <title>Genome sequence of the fusiform rust pathogen reveals effectors for host alternation and coevolution with pine.</title>
        <authorList>
            <consortium name="DOE Joint Genome Institute"/>
            <person name="Smith K."/>
            <person name="Pendleton A."/>
            <person name="Kubisiak T."/>
            <person name="Anderson C."/>
            <person name="Salamov A."/>
            <person name="Aerts A."/>
            <person name="Riley R."/>
            <person name="Clum A."/>
            <person name="Lindquist E."/>
            <person name="Ence D."/>
            <person name="Campbell M."/>
            <person name="Kronenberg Z."/>
            <person name="Feau N."/>
            <person name="Dhillon B."/>
            <person name="Hamelin R."/>
            <person name="Burleigh J."/>
            <person name="Smith J."/>
            <person name="Yandell M."/>
            <person name="Nelson C."/>
            <person name="Grigoriev I."/>
            <person name="Davis J."/>
        </authorList>
    </citation>
    <scope>NUCLEOTIDE SEQUENCE</scope>
    <source>
        <strain evidence="2">G11</strain>
    </source>
</reference>
<dbReference type="Proteomes" id="UP000886653">
    <property type="component" value="Unassembled WGS sequence"/>
</dbReference>
<organism evidence="2 3">
    <name type="scientific">Cronartium quercuum f. sp. fusiforme G11</name>
    <dbReference type="NCBI Taxonomy" id="708437"/>
    <lineage>
        <taxon>Eukaryota</taxon>
        <taxon>Fungi</taxon>
        <taxon>Dikarya</taxon>
        <taxon>Basidiomycota</taxon>
        <taxon>Pucciniomycotina</taxon>
        <taxon>Pucciniomycetes</taxon>
        <taxon>Pucciniales</taxon>
        <taxon>Coleosporiaceae</taxon>
        <taxon>Cronartium</taxon>
    </lineage>
</organism>
<dbReference type="AlphaFoldDB" id="A0A9P6NE95"/>
<evidence type="ECO:0000313" key="3">
    <source>
        <dbReference type="Proteomes" id="UP000886653"/>
    </source>
</evidence>
<dbReference type="EMBL" id="MU167344">
    <property type="protein sequence ID" value="KAG0142564.1"/>
    <property type="molecule type" value="Genomic_DNA"/>
</dbReference>
<proteinExistence type="predicted"/>
<protein>
    <submittedName>
        <fullName evidence="2">Uncharacterized protein</fullName>
    </submittedName>
</protein>
<accession>A0A9P6NE95</accession>
<feature type="transmembrane region" description="Helical" evidence="1">
    <location>
        <begin position="19"/>
        <end position="39"/>
    </location>
</feature>
<name>A0A9P6NE95_9BASI</name>
<evidence type="ECO:0000313" key="2">
    <source>
        <dbReference type="EMBL" id="KAG0142564.1"/>
    </source>
</evidence>